<keyword evidence="3" id="KW-0596">Phosphopantetheine</keyword>
<dbReference type="PANTHER" id="PTHR45527:SF1">
    <property type="entry name" value="FATTY ACID SYNTHASE"/>
    <property type="match status" value="1"/>
</dbReference>
<dbReference type="GO" id="GO:0043041">
    <property type="term" value="P:amino acid activation for nonribosomal peptide biosynthetic process"/>
    <property type="evidence" value="ECO:0007669"/>
    <property type="project" value="TreeGrafter"/>
</dbReference>
<proteinExistence type="inferred from homology"/>
<dbReference type="SUPFAM" id="SSF56801">
    <property type="entry name" value="Acetyl-CoA synthetase-like"/>
    <property type="match status" value="1"/>
</dbReference>
<dbReference type="InterPro" id="IPR036736">
    <property type="entry name" value="ACP-like_sf"/>
</dbReference>
<dbReference type="Pfam" id="PF13193">
    <property type="entry name" value="AMP-binding_C"/>
    <property type="match status" value="1"/>
</dbReference>
<protein>
    <recommendedName>
        <fullName evidence="5">Carrier domain-containing protein</fullName>
    </recommendedName>
</protein>
<dbReference type="InterPro" id="IPR020802">
    <property type="entry name" value="TesA-like"/>
</dbReference>
<dbReference type="PROSITE" id="PS00012">
    <property type="entry name" value="PHOSPHOPANTETHEINE"/>
    <property type="match status" value="1"/>
</dbReference>
<dbReference type="Gene3D" id="3.30.300.30">
    <property type="match status" value="1"/>
</dbReference>
<feature type="non-terminal residue" evidence="6">
    <location>
        <position position="1"/>
    </location>
</feature>
<dbReference type="InterPro" id="IPR025110">
    <property type="entry name" value="AMP-bd_C"/>
</dbReference>
<evidence type="ECO:0000313" key="6">
    <source>
        <dbReference type="EMBL" id="GAD78006.1"/>
    </source>
</evidence>
<evidence type="ECO:0000259" key="5">
    <source>
        <dbReference type="PROSITE" id="PS50075"/>
    </source>
</evidence>
<dbReference type="GO" id="GO:0044550">
    <property type="term" value="P:secondary metabolite biosynthetic process"/>
    <property type="evidence" value="ECO:0007669"/>
    <property type="project" value="TreeGrafter"/>
</dbReference>
<dbReference type="SMART" id="SM00824">
    <property type="entry name" value="PKS_TE"/>
    <property type="match status" value="1"/>
</dbReference>
<evidence type="ECO:0000313" key="7">
    <source>
        <dbReference type="Proteomes" id="UP000016567"/>
    </source>
</evidence>
<dbReference type="Pfam" id="PF00550">
    <property type="entry name" value="PP-binding"/>
    <property type="match status" value="1"/>
</dbReference>
<dbReference type="Proteomes" id="UP000016567">
    <property type="component" value="Unassembled WGS sequence"/>
</dbReference>
<accession>U3ADK0</accession>
<evidence type="ECO:0000256" key="2">
    <source>
        <dbReference type="ARBA" id="ARBA00006432"/>
    </source>
</evidence>
<comment type="caution">
    <text evidence="6">The sequence shown here is derived from an EMBL/GenBank/DDBJ whole genome shotgun (WGS) entry which is preliminary data.</text>
</comment>
<dbReference type="Pfam" id="PF00975">
    <property type="entry name" value="Thioesterase"/>
    <property type="match status" value="1"/>
</dbReference>
<evidence type="ECO:0000256" key="1">
    <source>
        <dbReference type="ARBA" id="ARBA00001957"/>
    </source>
</evidence>
<dbReference type="SUPFAM" id="SSF53474">
    <property type="entry name" value="alpha/beta-Hydrolases"/>
    <property type="match status" value="1"/>
</dbReference>
<dbReference type="SUPFAM" id="SSF47336">
    <property type="entry name" value="ACP-like"/>
    <property type="match status" value="1"/>
</dbReference>
<name>U3ADK0_9VIBR</name>
<feature type="domain" description="Carrier" evidence="5">
    <location>
        <begin position="127"/>
        <end position="202"/>
    </location>
</feature>
<dbReference type="FunFam" id="3.30.300.30:FF:000010">
    <property type="entry name" value="Enterobactin synthetase component F"/>
    <property type="match status" value="1"/>
</dbReference>
<dbReference type="InterPro" id="IPR001031">
    <property type="entry name" value="Thioesterase"/>
</dbReference>
<dbReference type="InterPro" id="IPR029058">
    <property type="entry name" value="AB_hydrolase_fold"/>
</dbReference>
<sequence>GDLGRWLPDGTLEFMGRIDNQVKVRGFRVELGEVEASLAKLDNVGECAVVIRRDQQGQNALAAYLVAKQQPYPTTAELRQGLQRSLPDYMVPNSFTVLDKMPLNAADKIDRRALPEPNWQAESEYLAPESGTEKRLANIWCELLGLERVSKHANFFTSGGHSILTVKLLTHIKRHFNCNLQIKDIFEADTLTDLAARLESTPNENNHQLMVKLNSAASKDAPKVFCVPAAGGLAVAYLDLAQCAGSKFDVNAFDHKGILTEEIPHNSIEEMVVAFTAEIRKEQGCGPYFILGHSSGGQIAYEVAIALQNQGQQAITILLDSFIRPIGEDYSEVSDGVTHGDSVTSSDKDDIAEIVELFLNRGKSSKVGDTTTDELLKQFFDDKAMTQRFIDIGRRHDAMSDAYQPSASSINDVVMIYAADEIDKRKERENRHLLTTGEAYTYTAFGDHNTMLLDQGAAEIALVIEHTLKNYAD</sequence>
<organism evidence="6 7">
    <name type="scientific">Vibrio azureus NBRC 104587</name>
    <dbReference type="NCBI Taxonomy" id="1219077"/>
    <lineage>
        <taxon>Bacteria</taxon>
        <taxon>Pseudomonadati</taxon>
        <taxon>Pseudomonadota</taxon>
        <taxon>Gammaproteobacteria</taxon>
        <taxon>Vibrionales</taxon>
        <taxon>Vibrionaceae</taxon>
        <taxon>Vibrio</taxon>
    </lineage>
</organism>
<gene>
    <name evidence="6" type="ORF">VAZ01S_108_00080</name>
</gene>
<evidence type="ECO:0000256" key="3">
    <source>
        <dbReference type="ARBA" id="ARBA00022450"/>
    </source>
</evidence>
<dbReference type="GO" id="GO:0005737">
    <property type="term" value="C:cytoplasm"/>
    <property type="evidence" value="ECO:0007669"/>
    <property type="project" value="TreeGrafter"/>
</dbReference>
<keyword evidence="4" id="KW-0597">Phosphoprotein</keyword>
<keyword evidence="7" id="KW-1185">Reference proteome</keyword>
<dbReference type="eggNOG" id="COG1020">
    <property type="taxonomic scope" value="Bacteria"/>
</dbReference>
<dbReference type="EMBL" id="BATL01000108">
    <property type="protein sequence ID" value="GAD78006.1"/>
    <property type="molecule type" value="Genomic_DNA"/>
</dbReference>
<dbReference type="Gene3D" id="3.40.50.12780">
    <property type="entry name" value="N-terminal domain of ligase-like"/>
    <property type="match status" value="1"/>
</dbReference>
<dbReference type="InterPro" id="IPR042099">
    <property type="entry name" value="ANL_N_sf"/>
</dbReference>
<dbReference type="FunFam" id="1.10.1200.10:FF:000005">
    <property type="entry name" value="Nonribosomal peptide synthetase 1"/>
    <property type="match status" value="1"/>
</dbReference>
<dbReference type="PROSITE" id="PS50075">
    <property type="entry name" value="CARRIER"/>
    <property type="match status" value="1"/>
</dbReference>
<comment type="similarity">
    <text evidence="2">Belongs to the ATP-dependent AMP-binding enzyme family.</text>
</comment>
<dbReference type="GO" id="GO:0031177">
    <property type="term" value="F:phosphopantetheine binding"/>
    <property type="evidence" value="ECO:0007669"/>
    <property type="project" value="TreeGrafter"/>
</dbReference>
<dbReference type="PANTHER" id="PTHR45527">
    <property type="entry name" value="NONRIBOSOMAL PEPTIDE SYNTHETASE"/>
    <property type="match status" value="1"/>
</dbReference>
<dbReference type="Gene3D" id="1.10.1200.10">
    <property type="entry name" value="ACP-like"/>
    <property type="match status" value="1"/>
</dbReference>
<dbReference type="InterPro" id="IPR006162">
    <property type="entry name" value="Ppantetheine_attach_site"/>
</dbReference>
<dbReference type="Gene3D" id="3.40.50.1820">
    <property type="entry name" value="alpha/beta hydrolase"/>
    <property type="match status" value="1"/>
</dbReference>
<comment type="cofactor">
    <cofactor evidence="1">
        <name>pantetheine 4'-phosphate</name>
        <dbReference type="ChEBI" id="CHEBI:47942"/>
    </cofactor>
</comment>
<evidence type="ECO:0000256" key="4">
    <source>
        <dbReference type="ARBA" id="ARBA00022553"/>
    </source>
</evidence>
<dbReference type="InterPro" id="IPR045851">
    <property type="entry name" value="AMP-bd_C_sf"/>
</dbReference>
<dbReference type="InterPro" id="IPR009081">
    <property type="entry name" value="PP-bd_ACP"/>
</dbReference>
<dbReference type="STRING" id="1219077.VAZ01S_108_00080"/>
<reference evidence="6 7" key="1">
    <citation type="submission" date="2013-09" db="EMBL/GenBank/DDBJ databases">
        <title>Whole genome shotgun sequence of Vibrio azureus NBRC 104587.</title>
        <authorList>
            <person name="Isaki S."/>
            <person name="Hosoyama A."/>
            <person name="Numata M."/>
            <person name="Hashimoto M."/>
            <person name="Hosoyama Y."/>
            <person name="Tsuchikane K."/>
            <person name="Noguchi M."/>
            <person name="Hirakata S."/>
            <person name="Ichikawa N."/>
            <person name="Ohji S."/>
            <person name="Yamazoe A."/>
            <person name="Fujita N."/>
        </authorList>
    </citation>
    <scope>NUCLEOTIDE SEQUENCE [LARGE SCALE GENOMIC DNA]</scope>
    <source>
        <strain evidence="6 7">NBRC 104587</strain>
    </source>
</reference>
<dbReference type="RefSeq" id="WP_021711741.1">
    <property type="nucleotide sequence ID" value="NZ_BATL01000108.1"/>
</dbReference>
<dbReference type="AlphaFoldDB" id="U3ADK0"/>